<sequence>MLRRIAQKNPGPLVCRRAAKCNNHDARHVTTTVSYGDKKTSYLRDRDDGARTPTASSSLALTQSSERYSSSGAALHTVPAHHNFLDDIILRERSNDVVNPFLNRDKAHNDDGGFLELFKAISTLNNRHHDFNPTLSMSMNFPDTEIYAGEEEEEETVTSSGADIEKVETKLQVDDPPVQDTVISLSKRLDKALKESCVKSVLEAFEQERASAENELSDKQLERIITFLADHDVAMSFEATKYHAQKCNAEGRMAPLFLYHYMMSGLKNCFSQNEVEKLVVDIQEHIIEEYSDGKKAVYKYILLPQLAQTVARLKYNDCARPLVEYFLDEKYPLLNPDIHDSLLKTAWRPPFAREDWTPALPYHRLLSELVACGHRPKPEVVQRVLHTYYPYRDLDATTEILSSIQQLYHYEDHPYNYSVDCGTLETISILVSKRGSIDLSLLIIEMAESFGYNISESMFEDVILSFAASRQVPQCLGALVDMETKGHVHSRELLRKVAKKLSYDDKRLRYTQHILTGNDNGNILSTATVNSLMMGYGMKKNIQAAFDVFDSFPELGLKRDSNTVTFLMEILYFSTKQRFGRRLYATDSLRPEDVNDVIGEIDIVLSTMKEEDIEATRHFYHEYVRLLCSLGLFEDGKLALEEAVSNNIKLQVGTIFLLSVQCAHRGHFDMAKDVARLSVAAGCGKQPTLIRRINNLQNQALGVWGKTKEAIDEQS</sequence>
<reference evidence="4" key="1">
    <citation type="submission" date="2023-06" db="EMBL/GenBank/DDBJ databases">
        <title>Survivors Of The Sea: Transcriptome response of Skeletonema marinoi to long-term dormancy.</title>
        <authorList>
            <person name="Pinder M.I.M."/>
            <person name="Kourtchenko O."/>
            <person name="Robertson E.K."/>
            <person name="Larsson T."/>
            <person name="Maumus F."/>
            <person name="Osuna-Cruz C.M."/>
            <person name="Vancaester E."/>
            <person name="Stenow R."/>
            <person name="Vandepoele K."/>
            <person name="Ploug H."/>
            <person name="Bruchert V."/>
            <person name="Godhe A."/>
            <person name="Topel M."/>
        </authorList>
    </citation>
    <scope>NUCLEOTIDE SEQUENCE</scope>
    <source>
        <strain evidence="4">R05AC</strain>
    </source>
</reference>
<comment type="caution">
    <text evidence="4">The sequence shown here is derived from an EMBL/GenBank/DDBJ whole genome shotgun (WGS) entry which is preliminary data.</text>
</comment>
<proteinExistence type="predicted"/>
<dbReference type="PANTHER" id="PTHR47003:SF3">
    <property type="entry name" value="SMALL RIBOSOMAL SUBUNIT PROTEIN MS81 (RPPR8)"/>
    <property type="match status" value="1"/>
</dbReference>
<gene>
    <name evidence="4" type="ORF">QTG54_001701</name>
</gene>
<dbReference type="Gene3D" id="1.25.40.10">
    <property type="entry name" value="Tetratricopeptide repeat domain"/>
    <property type="match status" value="1"/>
</dbReference>
<feature type="domain" description="Pentatricopeptide repeat-containing protein-mitochondrial" evidence="3">
    <location>
        <begin position="431"/>
        <end position="552"/>
    </location>
</feature>
<keyword evidence="1" id="KW-0677">Repeat</keyword>
<dbReference type="PANTHER" id="PTHR47003">
    <property type="entry name" value="OS01G0970900 PROTEIN"/>
    <property type="match status" value="1"/>
</dbReference>
<feature type="region of interest" description="Disordered" evidence="2">
    <location>
        <begin position="40"/>
        <end position="64"/>
    </location>
</feature>
<dbReference type="GO" id="GO:0008380">
    <property type="term" value="P:RNA splicing"/>
    <property type="evidence" value="ECO:0007669"/>
    <property type="project" value="InterPro"/>
</dbReference>
<evidence type="ECO:0000259" key="3">
    <source>
        <dbReference type="Pfam" id="PF23276"/>
    </source>
</evidence>
<dbReference type="InterPro" id="IPR057027">
    <property type="entry name" value="TPR_mt"/>
</dbReference>
<feature type="compositionally biased region" description="Low complexity" evidence="2">
    <location>
        <begin position="54"/>
        <end position="64"/>
    </location>
</feature>
<organism evidence="4 5">
    <name type="scientific">Skeletonema marinoi</name>
    <dbReference type="NCBI Taxonomy" id="267567"/>
    <lineage>
        <taxon>Eukaryota</taxon>
        <taxon>Sar</taxon>
        <taxon>Stramenopiles</taxon>
        <taxon>Ochrophyta</taxon>
        <taxon>Bacillariophyta</taxon>
        <taxon>Coscinodiscophyceae</taxon>
        <taxon>Thalassiosirophycidae</taxon>
        <taxon>Thalassiosirales</taxon>
        <taxon>Skeletonemataceae</taxon>
        <taxon>Skeletonema</taxon>
        <taxon>Skeletonema marinoi-dohrnii complex</taxon>
    </lineage>
</organism>
<dbReference type="AlphaFoldDB" id="A0AAD8YKL2"/>
<dbReference type="EMBL" id="JATAAI010000002">
    <property type="protein sequence ID" value="KAK1747738.1"/>
    <property type="molecule type" value="Genomic_DNA"/>
</dbReference>
<evidence type="ECO:0000313" key="4">
    <source>
        <dbReference type="EMBL" id="KAK1747738.1"/>
    </source>
</evidence>
<evidence type="ECO:0000313" key="5">
    <source>
        <dbReference type="Proteomes" id="UP001224775"/>
    </source>
</evidence>
<dbReference type="InterPro" id="IPR044578">
    <property type="entry name" value="BIR6-like"/>
</dbReference>
<dbReference type="Pfam" id="PF23276">
    <property type="entry name" value="TPR_24"/>
    <property type="match status" value="1"/>
</dbReference>
<name>A0AAD8YKL2_9STRA</name>
<feature type="compositionally biased region" description="Basic and acidic residues" evidence="2">
    <location>
        <begin position="40"/>
        <end position="50"/>
    </location>
</feature>
<accession>A0AAD8YKL2</accession>
<dbReference type="InterPro" id="IPR011990">
    <property type="entry name" value="TPR-like_helical_dom_sf"/>
</dbReference>
<protein>
    <recommendedName>
        <fullName evidence="3">Pentatricopeptide repeat-containing protein-mitochondrial domain-containing protein</fullName>
    </recommendedName>
</protein>
<dbReference type="Proteomes" id="UP001224775">
    <property type="component" value="Unassembled WGS sequence"/>
</dbReference>
<evidence type="ECO:0000256" key="1">
    <source>
        <dbReference type="ARBA" id="ARBA00022737"/>
    </source>
</evidence>
<evidence type="ECO:0000256" key="2">
    <source>
        <dbReference type="SAM" id="MobiDB-lite"/>
    </source>
</evidence>
<keyword evidence="5" id="KW-1185">Reference proteome</keyword>